<feature type="transmembrane region" description="Helical" evidence="1">
    <location>
        <begin position="9"/>
        <end position="27"/>
    </location>
</feature>
<dbReference type="STRING" id="1494.SAMN05216497_12033"/>
<keyword evidence="4" id="KW-0378">Hydrolase</keyword>
<keyword evidence="5" id="KW-1185">Reference proteome</keyword>
<feature type="transmembrane region" description="Helical" evidence="1">
    <location>
        <begin position="205"/>
        <end position="224"/>
    </location>
</feature>
<evidence type="ECO:0000256" key="1">
    <source>
        <dbReference type="SAM" id="Phobius"/>
    </source>
</evidence>
<dbReference type="GO" id="GO:0004175">
    <property type="term" value="F:endopeptidase activity"/>
    <property type="evidence" value="ECO:0007669"/>
    <property type="project" value="UniProtKB-ARBA"/>
</dbReference>
<keyword evidence="1" id="KW-0472">Membrane</keyword>
<dbReference type="Proteomes" id="UP000198811">
    <property type="component" value="Unassembled WGS sequence"/>
</dbReference>
<gene>
    <name evidence="4" type="ORF">NCTC13028_00176</name>
    <name evidence="3" type="ORF">SAMN05216497_12033</name>
</gene>
<evidence type="ECO:0000313" key="5">
    <source>
        <dbReference type="Proteomes" id="UP000198811"/>
    </source>
</evidence>
<feature type="transmembrane region" description="Helical" evidence="1">
    <location>
        <begin position="150"/>
        <end position="168"/>
    </location>
</feature>
<feature type="transmembrane region" description="Helical" evidence="1">
    <location>
        <begin position="72"/>
        <end position="95"/>
    </location>
</feature>
<evidence type="ECO:0000313" key="3">
    <source>
        <dbReference type="EMBL" id="SDL33769.1"/>
    </source>
</evidence>
<dbReference type="Pfam" id="PF02517">
    <property type="entry name" value="Rce1-like"/>
    <property type="match status" value="1"/>
</dbReference>
<dbReference type="RefSeq" id="WP_238021417.1">
    <property type="nucleotide sequence ID" value="NZ_CP173238.1"/>
</dbReference>
<keyword evidence="1" id="KW-1133">Transmembrane helix</keyword>
<dbReference type="InterPro" id="IPR003675">
    <property type="entry name" value="Rce1/LyrA-like_dom"/>
</dbReference>
<proteinExistence type="predicted"/>
<keyword evidence="1" id="KW-0812">Transmembrane</keyword>
<feature type="transmembrane region" description="Helical" evidence="1">
    <location>
        <begin position="174"/>
        <end position="193"/>
    </location>
</feature>
<accession>A0A1G9J8B0</accession>
<dbReference type="AlphaFoldDB" id="A0A1G9J8B0"/>
<feature type="transmembrane region" description="Helical" evidence="1">
    <location>
        <begin position="115"/>
        <end position="138"/>
    </location>
</feature>
<feature type="transmembrane region" description="Helical" evidence="1">
    <location>
        <begin position="33"/>
        <end position="52"/>
    </location>
</feature>
<organism evidence="4 6">
    <name type="scientific">Clostridium cochlearium</name>
    <dbReference type="NCBI Taxonomy" id="1494"/>
    <lineage>
        <taxon>Bacteria</taxon>
        <taxon>Bacillati</taxon>
        <taxon>Bacillota</taxon>
        <taxon>Clostridia</taxon>
        <taxon>Eubacteriales</taxon>
        <taxon>Clostridiaceae</taxon>
        <taxon>Clostridium</taxon>
    </lineage>
</organism>
<protein>
    <submittedName>
        <fullName evidence="4">CAAX amino terminal protease family protein</fullName>
    </submittedName>
    <submittedName>
        <fullName evidence="3">CAAX protease self-immunity</fullName>
    </submittedName>
</protein>
<feature type="domain" description="CAAX prenyl protease 2/Lysostaphin resistance protein A-like" evidence="2">
    <location>
        <begin position="113"/>
        <end position="212"/>
    </location>
</feature>
<evidence type="ECO:0000313" key="4">
    <source>
        <dbReference type="EMBL" id="SQB33138.1"/>
    </source>
</evidence>
<dbReference type="EMBL" id="FNGL01000020">
    <property type="protein sequence ID" value="SDL33769.1"/>
    <property type="molecule type" value="Genomic_DNA"/>
</dbReference>
<dbReference type="Proteomes" id="UP000250223">
    <property type="component" value="Unassembled WGS sequence"/>
</dbReference>
<dbReference type="GO" id="GO:0006508">
    <property type="term" value="P:proteolysis"/>
    <property type="evidence" value="ECO:0007669"/>
    <property type="project" value="UniProtKB-KW"/>
</dbReference>
<dbReference type="EMBL" id="UAWC01000001">
    <property type="protein sequence ID" value="SQB33138.1"/>
    <property type="molecule type" value="Genomic_DNA"/>
</dbReference>
<name>A0A1G9J8B0_CLOCO</name>
<evidence type="ECO:0000313" key="6">
    <source>
        <dbReference type="Proteomes" id="UP000250223"/>
    </source>
</evidence>
<dbReference type="GO" id="GO:0080120">
    <property type="term" value="P:CAAX-box protein maturation"/>
    <property type="evidence" value="ECO:0007669"/>
    <property type="project" value="UniProtKB-ARBA"/>
</dbReference>
<evidence type="ECO:0000259" key="2">
    <source>
        <dbReference type="Pfam" id="PF02517"/>
    </source>
</evidence>
<sequence>MNNKTIKGILVITFISILIMYIVDYIVNPGYIYKSAIKIVVFLILPVVYTLYDKNIKLKYIFKIKSRRDLIYSIILGLAIYFGILTAYFLLKNFIDLDNIVGVLDKNVKVNRSNFLWIALYISFVNSLLEEFFFRGFIFLNLKKVSKRKFAYIISAFAFSIYHVAIMANWFNPVIFLLAMIGLFIGGVIFNYLNEKNENIYNSWVVHMMANFSINTIGFIMFRMI</sequence>
<reference evidence="4 6" key="2">
    <citation type="submission" date="2018-06" db="EMBL/GenBank/DDBJ databases">
        <authorList>
            <consortium name="Pathogen Informatics"/>
            <person name="Doyle S."/>
        </authorList>
    </citation>
    <scope>NUCLEOTIDE SEQUENCE [LARGE SCALE GENOMIC DNA]</scope>
    <source>
        <strain evidence="4 6">NCTC13028</strain>
    </source>
</reference>
<keyword evidence="4" id="KW-0645">Protease</keyword>
<reference evidence="3 5" key="1">
    <citation type="submission" date="2016-10" db="EMBL/GenBank/DDBJ databases">
        <authorList>
            <person name="Varghese N."/>
            <person name="Submissions S."/>
        </authorList>
    </citation>
    <scope>NUCLEOTIDE SEQUENCE [LARGE SCALE GENOMIC DNA]</scope>
    <source>
        <strain evidence="3 5">NLAE-zl-C224</strain>
    </source>
</reference>